<keyword evidence="9" id="KW-1185">Reference proteome</keyword>
<comment type="similarity">
    <text evidence="2">Belongs to the UPF0014 family.</text>
</comment>
<name>A0ABN2IV69_9ACTN</name>
<evidence type="ECO:0000256" key="6">
    <source>
        <dbReference type="SAM" id="MobiDB-lite"/>
    </source>
</evidence>
<evidence type="ECO:0008006" key="10">
    <source>
        <dbReference type="Google" id="ProtNLM"/>
    </source>
</evidence>
<keyword evidence="3 7" id="KW-0812">Transmembrane</keyword>
<dbReference type="PANTHER" id="PTHR30028:SF0">
    <property type="entry name" value="PROTEIN ALUMINUM SENSITIVE 3"/>
    <property type="match status" value="1"/>
</dbReference>
<evidence type="ECO:0000256" key="3">
    <source>
        <dbReference type="ARBA" id="ARBA00022692"/>
    </source>
</evidence>
<evidence type="ECO:0000256" key="1">
    <source>
        <dbReference type="ARBA" id="ARBA00004141"/>
    </source>
</evidence>
<proteinExistence type="inferred from homology"/>
<sequence>MLRGRECATGRNPIHSSARERKPPWKGARAMRPNAASSLLPVNTTLAVLLVVLLLAATAAVALFHLSPDVRTHRARQVLLAGVRAALQLAAVSAVITKVVGSGLATMAFLVLMLGVAVWTAGRRLTPDRSWWLALWPIALSVLPVVSLLLLTGLVPPKGIVLIPVTGIFIGGALTATVLSGRRALDELDLRHGEFEAGLALGLSDRDARMEIARPAASDALLPGLDQTRTVGLVTLPGAFVGMLLGGASPTAAGAVQLFVLVALMAIQAVAVACTVELVARGHLHRPRGGHR</sequence>
<gene>
    <name evidence="8" type="ORF">GCM10009680_61950</name>
</gene>
<keyword evidence="5 7" id="KW-0472">Membrane</keyword>
<comment type="subcellular location">
    <subcellularLocation>
        <location evidence="1">Membrane</location>
        <topology evidence="1">Multi-pass membrane protein</topology>
    </subcellularLocation>
</comment>
<protein>
    <recommendedName>
        <fullName evidence="10">ABC transporter permease</fullName>
    </recommendedName>
</protein>
<evidence type="ECO:0000313" key="9">
    <source>
        <dbReference type="Proteomes" id="UP001499947"/>
    </source>
</evidence>
<dbReference type="InterPro" id="IPR005226">
    <property type="entry name" value="UPF0014_fam"/>
</dbReference>
<evidence type="ECO:0000313" key="8">
    <source>
        <dbReference type="EMBL" id="GAA1712498.1"/>
    </source>
</evidence>
<feature type="transmembrane region" description="Helical" evidence="7">
    <location>
        <begin position="255"/>
        <end position="280"/>
    </location>
</feature>
<feature type="transmembrane region" description="Helical" evidence="7">
    <location>
        <begin position="133"/>
        <end position="155"/>
    </location>
</feature>
<feature type="transmembrane region" description="Helical" evidence="7">
    <location>
        <begin position="231"/>
        <end position="249"/>
    </location>
</feature>
<dbReference type="EMBL" id="BAAALR010000071">
    <property type="protein sequence ID" value="GAA1712498.1"/>
    <property type="molecule type" value="Genomic_DNA"/>
</dbReference>
<accession>A0ABN2IV69</accession>
<dbReference type="Pfam" id="PF03649">
    <property type="entry name" value="UPF0014"/>
    <property type="match status" value="1"/>
</dbReference>
<feature type="transmembrane region" description="Helical" evidence="7">
    <location>
        <begin position="102"/>
        <end position="121"/>
    </location>
</feature>
<evidence type="ECO:0000256" key="2">
    <source>
        <dbReference type="ARBA" id="ARBA00005268"/>
    </source>
</evidence>
<keyword evidence="4 7" id="KW-1133">Transmembrane helix</keyword>
<feature type="transmembrane region" description="Helical" evidence="7">
    <location>
        <begin position="46"/>
        <end position="66"/>
    </location>
</feature>
<feature type="transmembrane region" description="Helical" evidence="7">
    <location>
        <begin position="161"/>
        <end position="181"/>
    </location>
</feature>
<evidence type="ECO:0000256" key="4">
    <source>
        <dbReference type="ARBA" id="ARBA00022989"/>
    </source>
</evidence>
<organism evidence="8 9">
    <name type="scientific">Streptomyces yatensis</name>
    <dbReference type="NCBI Taxonomy" id="155177"/>
    <lineage>
        <taxon>Bacteria</taxon>
        <taxon>Bacillati</taxon>
        <taxon>Actinomycetota</taxon>
        <taxon>Actinomycetes</taxon>
        <taxon>Kitasatosporales</taxon>
        <taxon>Streptomycetaceae</taxon>
        <taxon>Streptomyces</taxon>
        <taxon>Streptomyces violaceusniger group</taxon>
    </lineage>
</organism>
<evidence type="ECO:0000256" key="7">
    <source>
        <dbReference type="SAM" id="Phobius"/>
    </source>
</evidence>
<feature type="region of interest" description="Disordered" evidence="6">
    <location>
        <begin position="1"/>
        <end position="28"/>
    </location>
</feature>
<dbReference type="PANTHER" id="PTHR30028">
    <property type="entry name" value="UPF0014 INNER MEMBRANE PROTEIN YBBM-RELATED"/>
    <property type="match status" value="1"/>
</dbReference>
<reference evidence="8 9" key="1">
    <citation type="journal article" date="2019" name="Int. J. Syst. Evol. Microbiol.">
        <title>The Global Catalogue of Microorganisms (GCM) 10K type strain sequencing project: providing services to taxonomists for standard genome sequencing and annotation.</title>
        <authorList>
            <consortium name="The Broad Institute Genomics Platform"/>
            <consortium name="The Broad Institute Genome Sequencing Center for Infectious Disease"/>
            <person name="Wu L."/>
            <person name="Ma J."/>
        </authorList>
    </citation>
    <scope>NUCLEOTIDE SEQUENCE [LARGE SCALE GENOMIC DNA]</scope>
    <source>
        <strain evidence="8 9">JCM 13244</strain>
    </source>
</reference>
<evidence type="ECO:0000256" key="5">
    <source>
        <dbReference type="ARBA" id="ARBA00023136"/>
    </source>
</evidence>
<comment type="caution">
    <text evidence="8">The sequence shown here is derived from an EMBL/GenBank/DDBJ whole genome shotgun (WGS) entry which is preliminary data.</text>
</comment>
<dbReference type="Proteomes" id="UP001499947">
    <property type="component" value="Unassembled WGS sequence"/>
</dbReference>